<proteinExistence type="predicted"/>
<dbReference type="InterPro" id="IPR007569">
    <property type="entry name" value="DUF559"/>
</dbReference>
<accession>A0A1H8CMR9</accession>
<gene>
    <name evidence="2" type="ORF">SAMN05444955_1047</name>
</gene>
<dbReference type="Proteomes" id="UP000199695">
    <property type="component" value="Unassembled WGS sequence"/>
</dbReference>
<dbReference type="InterPro" id="IPR011335">
    <property type="entry name" value="Restrct_endonuc-II-like"/>
</dbReference>
<evidence type="ECO:0000259" key="1">
    <source>
        <dbReference type="Pfam" id="PF04480"/>
    </source>
</evidence>
<organism evidence="2 3">
    <name type="scientific">Lihuaxuella thermophila</name>
    <dbReference type="NCBI Taxonomy" id="1173111"/>
    <lineage>
        <taxon>Bacteria</taxon>
        <taxon>Bacillati</taxon>
        <taxon>Bacillota</taxon>
        <taxon>Bacilli</taxon>
        <taxon>Bacillales</taxon>
        <taxon>Thermoactinomycetaceae</taxon>
        <taxon>Lihuaxuella</taxon>
    </lineage>
</organism>
<reference evidence="2 3" key="1">
    <citation type="submission" date="2016-10" db="EMBL/GenBank/DDBJ databases">
        <authorList>
            <person name="de Groot N.N."/>
        </authorList>
    </citation>
    <scope>NUCLEOTIDE SEQUENCE [LARGE SCALE GENOMIC DNA]</scope>
    <source>
        <strain evidence="2 3">DSM 46701</strain>
    </source>
</reference>
<dbReference type="AlphaFoldDB" id="A0A1H8CMR9"/>
<evidence type="ECO:0000313" key="2">
    <source>
        <dbReference type="EMBL" id="SEM96209.1"/>
    </source>
</evidence>
<dbReference type="PANTHER" id="PTHR38590">
    <property type="entry name" value="BLL0828 PROTEIN"/>
    <property type="match status" value="1"/>
</dbReference>
<dbReference type="GO" id="GO:0004519">
    <property type="term" value="F:endonuclease activity"/>
    <property type="evidence" value="ECO:0007669"/>
    <property type="project" value="UniProtKB-KW"/>
</dbReference>
<dbReference type="STRING" id="1173111.SAMN05444955_1047"/>
<sequence>MDWILNSIRRIRSWWGSVKKIYRRMRRKYIEFKHSAKKKLRILLYPFLAIRFIIEQIAWRHFPVLDKNMFLTDSILERWLYYDIRSAYKGKIIPQYPIGPYWADFALPDYKLVIELDGRKYHKDRTEHDRRRDAYMHRLGWKVMRFSYQDVKKRRAQTIEKILDYTYKLDQQRKKEDHS</sequence>
<dbReference type="EMBL" id="FOCQ01000004">
    <property type="protein sequence ID" value="SEM96209.1"/>
    <property type="molecule type" value="Genomic_DNA"/>
</dbReference>
<dbReference type="Pfam" id="PF04480">
    <property type="entry name" value="DUF559"/>
    <property type="match status" value="1"/>
</dbReference>
<dbReference type="SUPFAM" id="SSF52980">
    <property type="entry name" value="Restriction endonuclease-like"/>
    <property type="match status" value="1"/>
</dbReference>
<dbReference type="PANTHER" id="PTHR38590:SF1">
    <property type="entry name" value="BLL0828 PROTEIN"/>
    <property type="match status" value="1"/>
</dbReference>
<keyword evidence="2" id="KW-0378">Hydrolase</keyword>
<protein>
    <submittedName>
        <fullName evidence="2">Very-short-patch-repair endonuclease</fullName>
    </submittedName>
</protein>
<keyword evidence="2" id="KW-0540">Nuclease</keyword>
<keyword evidence="3" id="KW-1185">Reference proteome</keyword>
<dbReference type="Gene3D" id="3.40.960.10">
    <property type="entry name" value="VSR Endonuclease"/>
    <property type="match status" value="1"/>
</dbReference>
<dbReference type="InterPro" id="IPR047216">
    <property type="entry name" value="Endonuclease_DUF559_bact"/>
</dbReference>
<evidence type="ECO:0000313" key="3">
    <source>
        <dbReference type="Proteomes" id="UP000199695"/>
    </source>
</evidence>
<name>A0A1H8CMR9_9BACL</name>
<keyword evidence="2" id="KW-0255">Endonuclease</keyword>
<feature type="domain" description="DUF559" evidence="1">
    <location>
        <begin position="74"/>
        <end position="164"/>
    </location>
</feature>